<dbReference type="OrthoDB" id="9788370at2"/>
<keyword evidence="12 14" id="KW-0067">ATP-binding</keyword>
<evidence type="ECO:0000256" key="3">
    <source>
        <dbReference type="ARBA" id="ARBA00001522"/>
    </source>
</evidence>
<comment type="catalytic activity">
    <reaction evidence="3">
        <text>adenosylcob(III)inamide + GTP = adenosylcob(III)inamide phosphate + GDP + H(+)</text>
        <dbReference type="Rhea" id="RHEA:15765"/>
        <dbReference type="ChEBI" id="CHEBI:2480"/>
        <dbReference type="ChEBI" id="CHEBI:15378"/>
        <dbReference type="ChEBI" id="CHEBI:37565"/>
        <dbReference type="ChEBI" id="CHEBI:58189"/>
        <dbReference type="ChEBI" id="CHEBI:58502"/>
        <dbReference type="EC" id="2.7.1.156"/>
    </reaction>
</comment>
<evidence type="ECO:0000256" key="16">
    <source>
        <dbReference type="PIRSR" id="PIRSR006135-2"/>
    </source>
</evidence>
<keyword evidence="17" id="KW-0548">Nucleotidyltransferase</keyword>
<dbReference type="UniPathway" id="UPA00148">
    <property type="reaction ID" value="UER00236"/>
</dbReference>
<sequence>MLPKLTFVLGGAASGKSAFAENLIVQTGAPRVYIATAEVYDSEMEAKVQRHKTMRGPNWRSIEAPRDLGPAFTSVSKDEIALLDCATMWLTNHMMGEADIEAQTSDLLHQLATCEGRVVVVSNEVGMGIVPDNAMARRFRDLQGRLNQRLADQSELAVFVVAGQPLVLKGTLP</sequence>
<proteinExistence type="inferred from homology"/>
<dbReference type="SUPFAM" id="SSF52540">
    <property type="entry name" value="P-loop containing nucleoside triphosphate hydrolases"/>
    <property type="match status" value="1"/>
</dbReference>
<evidence type="ECO:0000313" key="18">
    <source>
        <dbReference type="Proteomes" id="UP000184211"/>
    </source>
</evidence>
<feature type="active site" description="GMP-histidine intermediate" evidence="15">
    <location>
        <position position="51"/>
    </location>
</feature>
<dbReference type="NCBIfam" id="NF004469">
    <property type="entry name" value="PRK05800.1"/>
    <property type="match status" value="1"/>
</dbReference>
<keyword evidence="11 14" id="KW-0418">Kinase</keyword>
<feature type="binding site" evidence="16">
    <location>
        <position position="84"/>
    </location>
    <ligand>
        <name>GTP</name>
        <dbReference type="ChEBI" id="CHEBI:37565"/>
    </ligand>
</feature>
<comment type="function">
    <text evidence="4 14">Catalyzes ATP-dependent phosphorylation of adenosylcobinamide and addition of GMP to adenosylcobinamide phosphate.</text>
</comment>
<dbReference type="AlphaFoldDB" id="A0A1M5S0G4"/>
<feature type="binding site" evidence="16">
    <location>
        <begin position="52"/>
        <end position="55"/>
    </location>
    <ligand>
        <name>GTP</name>
        <dbReference type="ChEBI" id="CHEBI:37565"/>
    </ligand>
</feature>
<evidence type="ECO:0000256" key="8">
    <source>
        <dbReference type="ARBA" id="ARBA00022573"/>
    </source>
</evidence>
<feature type="binding site" evidence="16">
    <location>
        <begin position="10"/>
        <end position="17"/>
    </location>
    <ligand>
        <name>GTP</name>
        <dbReference type="ChEBI" id="CHEBI:37565"/>
    </ligand>
</feature>
<evidence type="ECO:0000256" key="7">
    <source>
        <dbReference type="ARBA" id="ARBA00007490"/>
    </source>
</evidence>
<accession>A0A1M5S0G4</accession>
<dbReference type="CDD" id="cd00544">
    <property type="entry name" value="CobU"/>
    <property type="match status" value="1"/>
</dbReference>
<feature type="binding site" evidence="16">
    <location>
        <begin position="35"/>
        <end position="37"/>
    </location>
    <ligand>
        <name>GTP</name>
        <dbReference type="ChEBI" id="CHEBI:37565"/>
    </ligand>
</feature>
<name>A0A1M5S0G4_9RHOB</name>
<dbReference type="RefSeq" id="WP_072793299.1">
    <property type="nucleotide sequence ID" value="NZ_FQWM01000004.1"/>
</dbReference>
<dbReference type="InterPro" id="IPR003203">
    <property type="entry name" value="CobU/CobP"/>
</dbReference>
<evidence type="ECO:0000256" key="14">
    <source>
        <dbReference type="PIRNR" id="PIRNR006135"/>
    </source>
</evidence>
<dbReference type="Gene3D" id="3.40.50.300">
    <property type="entry name" value="P-loop containing nucleotide triphosphate hydrolases"/>
    <property type="match status" value="1"/>
</dbReference>
<evidence type="ECO:0000313" key="17">
    <source>
        <dbReference type="EMBL" id="SHH31955.1"/>
    </source>
</evidence>
<dbReference type="GO" id="GO:0005524">
    <property type="term" value="F:ATP binding"/>
    <property type="evidence" value="ECO:0007669"/>
    <property type="project" value="UniProtKB-UniRule"/>
</dbReference>
<dbReference type="GO" id="GO:0008820">
    <property type="term" value="F:cobinamide phosphate guanylyltransferase activity"/>
    <property type="evidence" value="ECO:0007669"/>
    <property type="project" value="UniProtKB-UniRule"/>
</dbReference>
<evidence type="ECO:0000256" key="11">
    <source>
        <dbReference type="ARBA" id="ARBA00022777"/>
    </source>
</evidence>
<evidence type="ECO:0000256" key="4">
    <source>
        <dbReference type="ARBA" id="ARBA00003889"/>
    </source>
</evidence>
<comment type="pathway">
    <text evidence="5 14">Cofactor biosynthesis; adenosylcobalamin biosynthesis; adenosylcobalamin from cob(II)yrinate a,c-diamide: step 6/7.</text>
</comment>
<gene>
    <name evidence="17" type="ORF">SAMN04488044_2353</name>
</gene>
<organism evidence="17 18">
    <name type="scientific">Cognatishimia maritima</name>
    <dbReference type="NCBI Taxonomy" id="870908"/>
    <lineage>
        <taxon>Bacteria</taxon>
        <taxon>Pseudomonadati</taxon>
        <taxon>Pseudomonadota</taxon>
        <taxon>Alphaproteobacteria</taxon>
        <taxon>Rhodobacterales</taxon>
        <taxon>Paracoccaceae</taxon>
        <taxon>Cognatishimia</taxon>
    </lineage>
</organism>
<keyword evidence="13 14" id="KW-0342">GTP-binding</keyword>
<keyword evidence="10 14" id="KW-0547">Nucleotide-binding</keyword>
<keyword evidence="8 14" id="KW-0169">Cobalamin biosynthesis</keyword>
<dbReference type="GO" id="GO:0043752">
    <property type="term" value="F:adenosylcobinamide kinase activity"/>
    <property type="evidence" value="ECO:0007669"/>
    <property type="project" value="UniProtKB-EC"/>
</dbReference>
<evidence type="ECO:0000256" key="9">
    <source>
        <dbReference type="ARBA" id="ARBA00022679"/>
    </source>
</evidence>
<dbReference type="InterPro" id="IPR027417">
    <property type="entry name" value="P-loop_NTPase"/>
</dbReference>
<evidence type="ECO:0000256" key="5">
    <source>
        <dbReference type="ARBA" id="ARBA00004692"/>
    </source>
</evidence>
<evidence type="ECO:0000256" key="12">
    <source>
        <dbReference type="ARBA" id="ARBA00022840"/>
    </source>
</evidence>
<protein>
    <recommendedName>
        <fullName evidence="14">Bifunctional adenosylcobalamin biosynthesis protein</fullName>
        <ecNumber evidence="14">2.7.1.156</ecNumber>
        <ecNumber evidence="14">2.7.7.62</ecNumber>
    </recommendedName>
</protein>
<evidence type="ECO:0000256" key="13">
    <source>
        <dbReference type="ARBA" id="ARBA00023134"/>
    </source>
</evidence>
<dbReference type="GO" id="GO:0009236">
    <property type="term" value="P:cobalamin biosynthetic process"/>
    <property type="evidence" value="ECO:0007669"/>
    <property type="project" value="UniProtKB-UniRule"/>
</dbReference>
<comment type="catalytic activity">
    <reaction evidence="2 14">
        <text>adenosylcob(III)inamide phosphate + GTP + H(+) = adenosylcob(III)inamide-GDP + diphosphate</text>
        <dbReference type="Rhea" id="RHEA:22712"/>
        <dbReference type="ChEBI" id="CHEBI:15378"/>
        <dbReference type="ChEBI" id="CHEBI:33019"/>
        <dbReference type="ChEBI" id="CHEBI:37565"/>
        <dbReference type="ChEBI" id="CHEBI:58502"/>
        <dbReference type="ChEBI" id="CHEBI:60487"/>
        <dbReference type="EC" id="2.7.7.62"/>
    </reaction>
</comment>
<comment type="pathway">
    <text evidence="6 14">Cofactor biosynthesis; adenosylcobalamin biosynthesis; adenosylcobalamin from cob(II)yrinate a,c-diamide: step 5/7.</text>
</comment>
<evidence type="ECO:0000256" key="6">
    <source>
        <dbReference type="ARBA" id="ARBA00005159"/>
    </source>
</evidence>
<dbReference type="GO" id="GO:0005525">
    <property type="term" value="F:GTP binding"/>
    <property type="evidence" value="ECO:0007669"/>
    <property type="project" value="UniProtKB-UniRule"/>
</dbReference>
<keyword evidence="9 14" id="KW-0808">Transferase</keyword>
<evidence type="ECO:0000256" key="15">
    <source>
        <dbReference type="PIRSR" id="PIRSR006135-1"/>
    </source>
</evidence>
<evidence type="ECO:0000256" key="2">
    <source>
        <dbReference type="ARBA" id="ARBA00000711"/>
    </source>
</evidence>
<dbReference type="PIRSF" id="PIRSF006135">
    <property type="entry name" value="CobU"/>
    <property type="match status" value="1"/>
</dbReference>
<dbReference type="Pfam" id="PF02283">
    <property type="entry name" value="CobU"/>
    <property type="match status" value="1"/>
</dbReference>
<dbReference type="EC" id="2.7.7.62" evidence="14"/>
<dbReference type="PANTHER" id="PTHR34848">
    <property type="match status" value="1"/>
</dbReference>
<reference evidence="18" key="1">
    <citation type="submission" date="2016-11" db="EMBL/GenBank/DDBJ databases">
        <authorList>
            <person name="Varghese N."/>
            <person name="Submissions S."/>
        </authorList>
    </citation>
    <scope>NUCLEOTIDE SEQUENCE [LARGE SCALE GENOMIC DNA]</scope>
    <source>
        <strain evidence="18">DSM 28223</strain>
    </source>
</reference>
<dbReference type="Proteomes" id="UP000184211">
    <property type="component" value="Unassembled WGS sequence"/>
</dbReference>
<comment type="similarity">
    <text evidence="7 14">Belongs to the CobU/CobP family.</text>
</comment>
<feature type="binding site" evidence="16">
    <location>
        <position position="63"/>
    </location>
    <ligand>
        <name>GTP</name>
        <dbReference type="ChEBI" id="CHEBI:37565"/>
    </ligand>
</feature>
<dbReference type="EMBL" id="FQWM01000004">
    <property type="protein sequence ID" value="SHH31955.1"/>
    <property type="molecule type" value="Genomic_DNA"/>
</dbReference>
<evidence type="ECO:0000256" key="10">
    <source>
        <dbReference type="ARBA" id="ARBA00022741"/>
    </source>
</evidence>
<keyword evidence="18" id="KW-1185">Reference proteome</keyword>
<dbReference type="EC" id="2.7.1.156" evidence="14"/>
<dbReference type="PANTHER" id="PTHR34848:SF1">
    <property type="entry name" value="BIFUNCTIONAL ADENOSYLCOBALAMIN BIOSYNTHESIS PROTEIN COBU"/>
    <property type="match status" value="1"/>
</dbReference>
<evidence type="ECO:0000256" key="1">
    <source>
        <dbReference type="ARBA" id="ARBA00000312"/>
    </source>
</evidence>
<dbReference type="STRING" id="870908.SAMN04488044_2353"/>
<comment type="catalytic activity">
    <reaction evidence="1 14">
        <text>adenosylcob(III)inamide + ATP = adenosylcob(III)inamide phosphate + ADP + H(+)</text>
        <dbReference type="Rhea" id="RHEA:15769"/>
        <dbReference type="ChEBI" id="CHEBI:2480"/>
        <dbReference type="ChEBI" id="CHEBI:15378"/>
        <dbReference type="ChEBI" id="CHEBI:30616"/>
        <dbReference type="ChEBI" id="CHEBI:58502"/>
        <dbReference type="ChEBI" id="CHEBI:456216"/>
        <dbReference type="EC" id="2.7.1.156"/>
    </reaction>
</comment>